<name>A0A6A6J5W2_WESOR</name>
<dbReference type="EMBL" id="ML986539">
    <property type="protein sequence ID" value="KAF2271523.1"/>
    <property type="molecule type" value="Genomic_DNA"/>
</dbReference>
<dbReference type="Proteomes" id="UP000800097">
    <property type="component" value="Unassembled WGS sequence"/>
</dbReference>
<dbReference type="AlphaFoldDB" id="A0A6A6J5W2"/>
<protein>
    <submittedName>
        <fullName evidence="1">Uncharacterized protein</fullName>
    </submittedName>
</protein>
<accession>A0A6A6J5W2</accession>
<proteinExistence type="predicted"/>
<dbReference type="RefSeq" id="XP_033649062.1">
    <property type="nucleotide sequence ID" value="XM_033794247.1"/>
</dbReference>
<organism evidence="1 2">
    <name type="scientific">Westerdykella ornata</name>
    <dbReference type="NCBI Taxonomy" id="318751"/>
    <lineage>
        <taxon>Eukaryota</taxon>
        <taxon>Fungi</taxon>
        <taxon>Dikarya</taxon>
        <taxon>Ascomycota</taxon>
        <taxon>Pezizomycotina</taxon>
        <taxon>Dothideomycetes</taxon>
        <taxon>Pleosporomycetidae</taxon>
        <taxon>Pleosporales</taxon>
        <taxon>Sporormiaceae</taxon>
        <taxon>Westerdykella</taxon>
    </lineage>
</organism>
<reference evidence="1" key="1">
    <citation type="journal article" date="2020" name="Stud. Mycol.">
        <title>101 Dothideomycetes genomes: a test case for predicting lifestyles and emergence of pathogens.</title>
        <authorList>
            <person name="Haridas S."/>
            <person name="Albert R."/>
            <person name="Binder M."/>
            <person name="Bloem J."/>
            <person name="Labutti K."/>
            <person name="Salamov A."/>
            <person name="Andreopoulos B."/>
            <person name="Baker S."/>
            <person name="Barry K."/>
            <person name="Bills G."/>
            <person name="Bluhm B."/>
            <person name="Cannon C."/>
            <person name="Castanera R."/>
            <person name="Culley D."/>
            <person name="Daum C."/>
            <person name="Ezra D."/>
            <person name="Gonzalez J."/>
            <person name="Henrissat B."/>
            <person name="Kuo A."/>
            <person name="Liang C."/>
            <person name="Lipzen A."/>
            <person name="Lutzoni F."/>
            <person name="Magnuson J."/>
            <person name="Mondo S."/>
            <person name="Nolan M."/>
            <person name="Ohm R."/>
            <person name="Pangilinan J."/>
            <person name="Park H.-J."/>
            <person name="Ramirez L."/>
            <person name="Alfaro M."/>
            <person name="Sun H."/>
            <person name="Tritt A."/>
            <person name="Yoshinaga Y."/>
            <person name="Zwiers L.-H."/>
            <person name="Turgeon B."/>
            <person name="Goodwin S."/>
            <person name="Spatafora J."/>
            <person name="Crous P."/>
            <person name="Grigoriev I."/>
        </authorList>
    </citation>
    <scope>NUCLEOTIDE SEQUENCE</scope>
    <source>
        <strain evidence="1">CBS 379.55</strain>
    </source>
</reference>
<evidence type="ECO:0000313" key="1">
    <source>
        <dbReference type="EMBL" id="KAF2271523.1"/>
    </source>
</evidence>
<evidence type="ECO:0000313" key="2">
    <source>
        <dbReference type="Proteomes" id="UP000800097"/>
    </source>
</evidence>
<dbReference type="GeneID" id="54547422"/>
<gene>
    <name evidence="1" type="ORF">EI97DRAFT_265646</name>
</gene>
<keyword evidence="2" id="KW-1185">Reference proteome</keyword>
<sequence length="82" mass="9741">MCGAMWWWPMSGCIPYSWGAGKMRRWRRLAHLHDSYLQVSETRRVGVEWRGDVIHQTFTWSSLRPSSSWPNCFRKDSHVIST</sequence>